<dbReference type="EMBL" id="JAXCLW010000001">
    <property type="protein sequence ID" value="MDY0882405.1"/>
    <property type="molecule type" value="Genomic_DNA"/>
</dbReference>
<accession>A0ABU5E8P6</accession>
<evidence type="ECO:0000313" key="2">
    <source>
        <dbReference type="EMBL" id="MDY0882405.1"/>
    </source>
</evidence>
<proteinExistence type="predicted"/>
<dbReference type="SUPFAM" id="SSF48208">
    <property type="entry name" value="Six-hairpin glycosidases"/>
    <property type="match status" value="1"/>
</dbReference>
<keyword evidence="3" id="KW-1185">Reference proteome</keyword>
<dbReference type="InterPro" id="IPR008928">
    <property type="entry name" value="6-hairpin_glycosidase_sf"/>
</dbReference>
<comment type="caution">
    <text evidence="2">The sequence shown here is derived from an EMBL/GenBank/DDBJ whole genome shotgun (WGS) entry which is preliminary data.</text>
</comment>
<organism evidence="2 3">
    <name type="scientific">Dongia soli</name>
    <dbReference type="NCBI Taxonomy" id="600628"/>
    <lineage>
        <taxon>Bacteria</taxon>
        <taxon>Pseudomonadati</taxon>
        <taxon>Pseudomonadota</taxon>
        <taxon>Alphaproteobacteria</taxon>
        <taxon>Rhodospirillales</taxon>
        <taxon>Dongiaceae</taxon>
        <taxon>Dongia</taxon>
    </lineage>
</organism>
<evidence type="ECO:0000256" key="1">
    <source>
        <dbReference type="SAM" id="SignalP"/>
    </source>
</evidence>
<evidence type="ECO:0000313" key="3">
    <source>
        <dbReference type="Proteomes" id="UP001279642"/>
    </source>
</evidence>
<protein>
    <recommendedName>
        <fullName evidence="4">Methylaspartate ammonia-lyase</fullName>
    </recommendedName>
</protein>
<gene>
    <name evidence="2" type="ORF">SMD27_06100</name>
</gene>
<keyword evidence="1" id="KW-0732">Signal</keyword>
<evidence type="ECO:0008006" key="4">
    <source>
        <dbReference type="Google" id="ProtNLM"/>
    </source>
</evidence>
<sequence>MTRRCRYFGGLPLFLALVLLLTASRSQPAAADAVVDGPACAVLARTMAAQPDGPVLLASFPSVTTGPLHNAAFLYDNAVAAIALLGCGRGDQARRIGDAMLLALEHDRYWHDGRLRNGYAAGPVTTEPIKLAGWWDQKEQRWLEDRYQAGSDSGNLAWAMLALLSLARHEHDTRYRGGAERIAHWLITQRDTTHRIGGFTGGTFGHEPTPSTVTWKSTEHNTDLAAAFAELAMMTGNAPWQDQAHAASQFVSAMWDNACACFATGTGDDGVSINRFLALDAQVWPLLALPGLESRADAVMAIIAARLAVGDGYAYSEVKSGIWTEGTAQVALLVALHGDETKAAALLKAIARQRASDGSYYASDIAALPTGFMLPTDPRQPRLYFRLPHLGATAWVALAERRFNPFTGSATFP</sequence>
<dbReference type="Proteomes" id="UP001279642">
    <property type="component" value="Unassembled WGS sequence"/>
</dbReference>
<dbReference type="RefSeq" id="WP_320507428.1">
    <property type="nucleotide sequence ID" value="NZ_JAXCLW010000001.1"/>
</dbReference>
<name>A0ABU5E8P6_9PROT</name>
<feature type="signal peptide" evidence="1">
    <location>
        <begin position="1"/>
        <end position="31"/>
    </location>
</feature>
<feature type="chain" id="PRO_5045925233" description="Methylaspartate ammonia-lyase" evidence="1">
    <location>
        <begin position="32"/>
        <end position="413"/>
    </location>
</feature>
<reference evidence="2 3" key="1">
    <citation type="journal article" date="2016" name="Antonie Van Leeuwenhoek">
        <title>Dongia soli sp. nov., isolated from soil from Dokdo, Korea.</title>
        <authorList>
            <person name="Kim D.U."/>
            <person name="Lee H."/>
            <person name="Kim H."/>
            <person name="Kim S.G."/>
            <person name="Ka J.O."/>
        </authorList>
    </citation>
    <scope>NUCLEOTIDE SEQUENCE [LARGE SCALE GENOMIC DNA]</scope>
    <source>
        <strain evidence="2 3">D78</strain>
    </source>
</reference>